<dbReference type="Pfam" id="PF09684">
    <property type="entry name" value="Tail_P2_I"/>
    <property type="match status" value="1"/>
</dbReference>
<accession>A0A8S5TK88</accession>
<organism evidence="1">
    <name type="scientific">Siphoviridae sp. ctwQT14</name>
    <dbReference type="NCBI Taxonomy" id="2827971"/>
    <lineage>
        <taxon>Viruses</taxon>
        <taxon>Duplodnaviria</taxon>
        <taxon>Heunggongvirae</taxon>
        <taxon>Uroviricota</taxon>
        <taxon>Caudoviricetes</taxon>
    </lineage>
</organism>
<dbReference type="EMBL" id="BK032842">
    <property type="protein sequence ID" value="DAF63544.1"/>
    <property type="molecule type" value="Genomic_DNA"/>
</dbReference>
<dbReference type="NCBIfam" id="TIGR01634">
    <property type="entry name" value="tail_P2_I"/>
    <property type="match status" value="1"/>
</dbReference>
<evidence type="ECO:0000313" key="1">
    <source>
        <dbReference type="EMBL" id="DAF63544.1"/>
    </source>
</evidence>
<sequence length="175" mass="20323">MQMSNLAPINDINLKVFDQICEERFGALDLKVLDINDVDNLPSDVLPHLAEQYHITGNEGWKFCKTEQEKRDLIKNAINLHKYRGTKYAIIKALSLINIKSDVSEWFQYNGSPFFFKVLLDMEASYDSDLELQIIDLINENKNVRSWLERIIVHLKQEALMPIMSYISTSEEITV</sequence>
<reference evidence="1" key="1">
    <citation type="journal article" date="2021" name="Proc. Natl. Acad. Sci. U.S.A.">
        <title>A Catalog of Tens of Thousands of Viruses from Human Metagenomes Reveals Hidden Associations with Chronic Diseases.</title>
        <authorList>
            <person name="Tisza M.J."/>
            <person name="Buck C.B."/>
        </authorList>
    </citation>
    <scope>NUCLEOTIDE SEQUENCE</scope>
    <source>
        <strain evidence="1">CtwQT14</strain>
    </source>
</reference>
<protein>
    <submittedName>
        <fullName evidence="1">Tail protein</fullName>
    </submittedName>
</protein>
<proteinExistence type="predicted"/>
<name>A0A8S5TK88_9CAUD</name>
<dbReference type="InterPro" id="IPR006521">
    <property type="entry name" value="Tail_protein_I"/>
</dbReference>